<proteinExistence type="predicted"/>
<dbReference type="Gene3D" id="3.30.1010.10">
    <property type="entry name" value="Phosphatidylinositol 3-kinase Catalytic Subunit, Chain A, domain 4"/>
    <property type="match status" value="1"/>
</dbReference>
<keyword evidence="2" id="KW-0418">Kinase</keyword>
<protein>
    <recommendedName>
        <fullName evidence="4">PI3K/PI4K catalytic domain-containing protein</fullName>
    </recommendedName>
</protein>
<dbReference type="InterPro" id="IPR050517">
    <property type="entry name" value="DDR_Repair_Kinase"/>
</dbReference>
<dbReference type="InterPro" id="IPR000403">
    <property type="entry name" value="PI3/4_kinase_cat_dom"/>
</dbReference>
<name>A0A2S4WIQ3_9BASI</name>
<evidence type="ECO:0000313" key="5">
    <source>
        <dbReference type="EMBL" id="POW21619.1"/>
    </source>
</evidence>
<dbReference type="Proteomes" id="UP000238274">
    <property type="component" value="Unassembled WGS sequence"/>
</dbReference>
<gene>
    <name evidence="5" type="ORF">PSHT_02154</name>
</gene>
<dbReference type="AlphaFoldDB" id="A0A2S4WIQ3"/>
<dbReference type="Gene3D" id="1.10.1070.11">
    <property type="entry name" value="Phosphatidylinositol 3-/4-kinase, catalytic domain"/>
    <property type="match status" value="1"/>
</dbReference>
<dbReference type="InterPro" id="IPR048485">
    <property type="entry name" value="COG5_helical"/>
</dbReference>
<dbReference type="InterPro" id="IPR011009">
    <property type="entry name" value="Kinase-like_dom_sf"/>
</dbReference>
<dbReference type="EMBL" id="PKSM01000018">
    <property type="protein sequence ID" value="POW21619.1"/>
    <property type="molecule type" value="Genomic_DNA"/>
</dbReference>
<reference evidence="5 6" key="1">
    <citation type="submission" date="2017-12" db="EMBL/GenBank/DDBJ databases">
        <title>Gene loss provides genomic basis for host adaptation in cereal stripe rust fungi.</title>
        <authorList>
            <person name="Xia C."/>
        </authorList>
    </citation>
    <scope>NUCLEOTIDE SEQUENCE [LARGE SCALE GENOMIC DNA]</scope>
    <source>
        <strain evidence="5 6">93TX-2</strain>
    </source>
</reference>
<dbReference type="SUPFAM" id="SSF56112">
    <property type="entry name" value="Protein kinase-like (PK-like)"/>
    <property type="match status" value="1"/>
</dbReference>
<comment type="caution">
    <text evidence="5">The sequence shown here is derived from an EMBL/GenBank/DDBJ whole genome shotgun (WGS) entry which is preliminary data.</text>
</comment>
<dbReference type="PROSITE" id="PS50290">
    <property type="entry name" value="PI3_4_KINASE_3"/>
    <property type="match status" value="1"/>
</dbReference>
<organism evidence="5 6">
    <name type="scientific">Puccinia striiformis</name>
    <dbReference type="NCBI Taxonomy" id="27350"/>
    <lineage>
        <taxon>Eukaryota</taxon>
        <taxon>Fungi</taxon>
        <taxon>Dikarya</taxon>
        <taxon>Basidiomycota</taxon>
        <taxon>Pucciniomycotina</taxon>
        <taxon>Pucciniomycetes</taxon>
        <taxon>Pucciniales</taxon>
        <taxon>Pucciniaceae</taxon>
        <taxon>Puccinia</taxon>
    </lineage>
</organism>
<feature type="domain" description="PI3K/PI4K catalytic" evidence="4">
    <location>
        <begin position="526"/>
        <end position="786"/>
    </location>
</feature>
<dbReference type="VEuPathDB" id="FungiDB:PSTT_09978"/>
<evidence type="ECO:0000256" key="2">
    <source>
        <dbReference type="ARBA" id="ARBA00022777"/>
    </source>
</evidence>
<feature type="non-terminal residue" evidence="5">
    <location>
        <position position="1"/>
    </location>
</feature>
<feature type="compositionally biased region" description="Polar residues" evidence="3">
    <location>
        <begin position="142"/>
        <end position="158"/>
    </location>
</feature>
<dbReference type="SMART" id="SM00146">
    <property type="entry name" value="PI3Kc"/>
    <property type="match status" value="1"/>
</dbReference>
<dbReference type="OrthoDB" id="18786at2759"/>
<reference evidence="6" key="2">
    <citation type="journal article" date="2018" name="BMC Genomics">
        <title>Genomic insights into host adaptation between the wheat stripe rust pathogen (Puccinia striiformis f. sp. tritici) and the barley stripe rust pathogen (Puccinia striiformis f. sp. hordei).</title>
        <authorList>
            <person name="Xia C."/>
            <person name="Wang M."/>
            <person name="Yin C."/>
            <person name="Cornejo O.E."/>
            <person name="Hulbert S.H."/>
            <person name="Chen X."/>
        </authorList>
    </citation>
    <scope>NUCLEOTIDE SEQUENCE [LARGE SCALE GENOMIC DNA]</scope>
    <source>
        <strain evidence="6">93TX-2</strain>
    </source>
</reference>
<dbReference type="InterPro" id="IPR018936">
    <property type="entry name" value="PI3/4_kinase_CS"/>
</dbReference>
<evidence type="ECO:0000256" key="3">
    <source>
        <dbReference type="SAM" id="MobiDB-lite"/>
    </source>
</evidence>
<evidence type="ECO:0000256" key="1">
    <source>
        <dbReference type="ARBA" id="ARBA00022679"/>
    </source>
</evidence>
<accession>A0A2S4WIQ3</accession>
<feature type="region of interest" description="Disordered" evidence="3">
    <location>
        <begin position="141"/>
        <end position="162"/>
    </location>
</feature>
<dbReference type="Pfam" id="PF00454">
    <property type="entry name" value="PI3_PI4_kinase"/>
    <property type="match status" value="1"/>
</dbReference>
<feature type="non-terminal residue" evidence="5">
    <location>
        <position position="786"/>
    </location>
</feature>
<evidence type="ECO:0000313" key="6">
    <source>
        <dbReference type="Proteomes" id="UP000238274"/>
    </source>
</evidence>
<sequence length="786" mass="88307">PQGFSNSVLNKEAYHSTDTTQFGSGDVSGVSLKLNQGTEDITKRIRSQVTTHDINLLKKASSATSSKQPLQSDKNALLQLESSLQRLHRKTGNHHSTLEDALNRLDRYPAAAELSRRTSQFPNKQLEAQMAELDEKSFHDLGSQTNLDHDTPSSSSDQHQIHLAKSAPTLSELEELLDPELESAISITKIINSHPTTCPGDRLGLEEGRGADVKDPQGETGWFNSIDPCSHSPFKQHITSTIDCPQPTSSFGYKSRARTGPMPDTLPHWTKGMIDDLSTSCVKVYTLKKVLERKKDTITGLPFLKIVTSTESLLEECPGTLFWTTLTPPFGRETRETPRTANFTAQTFELNITKCVKQAYPLYKKISSPKAAQSLFSLSCVQQHPKDVDSVLSITPSNKLVAIFPQLCSILFSQETCPQSIMRIVRGIITLDSLGTLVHLAHLQVVLPCQPNLAECTHGHKLQLELLHNLFCWYQDLYYQLSTNPTPFSTDDFVQRLGAQRFPVLTNLDISMHMGTPGRLDYIEGIGPTVKRLGGKSGPILIELIGEAGRRYQQILKPEDLRQDALVMQLHRLASMALHNNESTRKWGLQVRTYSVTPMGLNFGIIQYLPDFRPLSLFFQEFLPPNQNLKNPRRLNSNSTRKVIRYQALKIWRKQTHTKKIKFIQTAAIHWVLSFLLGIGDRHPHNILVFLNTLEIVHIDFGICFGEGELLETPELVALEAICKRADGIMEILKIITFNCPKPIDEAFKHTQSTRTPEEFRDQLLQAIDACLIDKTTIEERTSKLV</sequence>
<evidence type="ECO:0000259" key="4">
    <source>
        <dbReference type="PROSITE" id="PS50290"/>
    </source>
</evidence>
<keyword evidence="1" id="KW-0808">Transferase</keyword>
<dbReference type="Pfam" id="PF10392">
    <property type="entry name" value="COG5_N"/>
    <property type="match status" value="1"/>
</dbReference>
<dbReference type="PROSITE" id="PS00916">
    <property type="entry name" value="PI3_4_KINASE_2"/>
    <property type="match status" value="1"/>
</dbReference>
<dbReference type="GO" id="GO:0005634">
    <property type="term" value="C:nucleus"/>
    <property type="evidence" value="ECO:0007669"/>
    <property type="project" value="TreeGrafter"/>
</dbReference>
<dbReference type="InterPro" id="IPR049176">
    <property type="entry name" value="COG5_N"/>
</dbReference>
<dbReference type="GO" id="GO:0004674">
    <property type="term" value="F:protein serine/threonine kinase activity"/>
    <property type="evidence" value="ECO:0007669"/>
    <property type="project" value="TreeGrafter"/>
</dbReference>
<dbReference type="VEuPathDB" id="FungiDB:PSHT_02154"/>
<dbReference type="Pfam" id="PF20649">
    <property type="entry name" value="COG5_C"/>
    <property type="match status" value="1"/>
</dbReference>
<dbReference type="PANTHER" id="PTHR11139">
    <property type="entry name" value="ATAXIA TELANGIECTASIA MUTATED ATM -RELATED"/>
    <property type="match status" value="1"/>
</dbReference>
<dbReference type="InterPro" id="IPR036940">
    <property type="entry name" value="PI3/4_kinase_cat_sf"/>
</dbReference>
<keyword evidence="6" id="KW-1185">Reference proteome</keyword>
<dbReference type="PROSITE" id="PS00915">
    <property type="entry name" value="PI3_4_KINASE_1"/>
    <property type="match status" value="1"/>
</dbReference>
<reference evidence="6" key="3">
    <citation type="journal article" date="2018" name="Mol. Plant Microbe Interact.">
        <title>Genome sequence resources for the wheat stripe rust pathogen (Puccinia striiformis f. sp. tritici) and the barley stripe rust pathogen (Puccinia striiformis f. sp. hordei).</title>
        <authorList>
            <person name="Xia C."/>
            <person name="Wang M."/>
            <person name="Yin C."/>
            <person name="Cornejo O.E."/>
            <person name="Hulbert S.H."/>
            <person name="Chen X."/>
        </authorList>
    </citation>
    <scope>NUCLEOTIDE SEQUENCE [LARGE SCALE GENOMIC DNA]</scope>
    <source>
        <strain evidence="6">93TX-2</strain>
    </source>
</reference>